<dbReference type="EMBL" id="REGN01007452">
    <property type="protein sequence ID" value="RNA06258.1"/>
    <property type="molecule type" value="Genomic_DNA"/>
</dbReference>
<reference evidence="1 2" key="1">
    <citation type="journal article" date="2018" name="Sci. Rep.">
        <title>Genomic signatures of local adaptation to the degree of environmental predictability in rotifers.</title>
        <authorList>
            <person name="Franch-Gras L."/>
            <person name="Hahn C."/>
            <person name="Garcia-Roger E.M."/>
            <person name="Carmona M.J."/>
            <person name="Serra M."/>
            <person name="Gomez A."/>
        </authorList>
    </citation>
    <scope>NUCLEOTIDE SEQUENCE [LARGE SCALE GENOMIC DNA]</scope>
    <source>
        <strain evidence="1">HYR1</strain>
    </source>
</reference>
<keyword evidence="2" id="KW-1185">Reference proteome</keyword>
<gene>
    <name evidence="1" type="ORF">BpHYR1_004368</name>
</gene>
<protein>
    <submittedName>
        <fullName evidence="1">Uncharacterized protein</fullName>
    </submittedName>
</protein>
<dbReference type="AlphaFoldDB" id="A0A3M7Q5N1"/>
<dbReference type="Proteomes" id="UP000276133">
    <property type="component" value="Unassembled WGS sequence"/>
</dbReference>
<organism evidence="1 2">
    <name type="scientific">Brachionus plicatilis</name>
    <name type="common">Marine rotifer</name>
    <name type="synonym">Brachionus muelleri</name>
    <dbReference type="NCBI Taxonomy" id="10195"/>
    <lineage>
        <taxon>Eukaryota</taxon>
        <taxon>Metazoa</taxon>
        <taxon>Spiralia</taxon>
        <taxon>Gnathifera</taxon>
        <taxon>Rotifera</taxon>
        <taxon>Eurotatoria</taxon>
        <taxon>Monogononta</taxon>
        <taxon>Pseudotrocha</taxon>
        <taxon>Ploima</taxon>
        <taxon>Brachionidae</taxon>
        <taxon>Brachionus</taxon>
    </lineage>
</organism>
<dbReference type="OrthoDB" id="3263820at2759"/>
<evidence type="ECO:0000313" key="1">
    <source>
        <dbReference type="EMBL" id="RNA06258.1"/>
    </source>
</evidence>
<accession>A0A3M7Q5N1</accession>
<name>A0A3M7Q5N1_BRAPC</name>
<evidence type="ECO:0000313" key="2">
    <source>
        <dbReference type="Proteomes" id="UP000276133"/>
    </source>
</evidence>
<comment type="caution">
    <text evidence="1">The sequence shown here is derived from an EMBL/GenBank/DDBJ whole genome shotgun (WGS) entry which is preliminary data.</text>
</comment>
<proteinExistence type="predicted"/>
<sequence length="69" mass="8233">MVLIQQRISKIRPPSHFKSPPRSIYDWLIFLEIIYDIKISKPQLLKNKITLYDPFILTSGFHELLHLVE</sequence>